<evidence type="ECO:0008006" key="3">
    <source>
        <dbReference type="Google" id="ProtNLM"/>
    </source>
</evidence>
<evidence type="ECO:0000313" key="1">
    <source>
        <dbReference type="EMBL" id="CAF4290137.1"/>
    </source>
</evidence>
<reference evidence="1" key="1">
    <citation type="submission" date="2021-02" db="EMBL/GenBank/DDBJ databases">
        <authorList>
            <person name="Nowell W R."/>
        </authorList>
    </citation>
    <scope>NUCLEOTIDE SEQUENCE</scope>
</reference>
<comment type="caution">
    <text evidence="1">The sequence shown here is derived from an EMBL/GenBank/DDBJ whole genome shotgun (WGS) entry which is preliminary data.</text>
</comment>
<name>A0A8S2TI28_9BILA</name>
<dbReference type="Gene3D" id="3.40.50.1000">
    <property type="entry name" value="HAD superfamily/HAD-like"/>
    <property type="match status" value="2"/>
</dbReference>
<evidence type="ECO:0000313" key="2">
    <source>
        <dbReference type="Proteomes" id="UP000676336"/>
    </source>
</evidence>
<protein>
    <recommendedName>
        <fullName evidence="3">Phosphoglycolate phosphatase</fullName>
    </recommendedName>
</protein>
<dbReference type="InterPro" id="IPR036412">
    <property type="entry name" value="HAD-like_sf"/>
</dbReference>
<accession>A0A8S2TI28</accession>
<dbReference type="AlphaFoldDB" id="A0A8S2TI28"/>
<dbReference type="InterPro" id="IPR023214">
    <property type="entry name" value="HAD_sf"/>
</dbReference>
<dbReference type="GO" id="GO:0016791">
    <property type="term" value="F:phosphatase activity"/>
    <property type="evidence" value="ECO:0007669"/>
    <property type="project" value="TreeGrafter"/>
</dbReference>
<gene>
    <name evidence="1" type="ORF">SMN809_LOCUS25631</name>
</gene>
<dbReference type="SUPFAM" id="SSF56784">
    <property type="entry name" value="HAD-like"/>
    <property type="match status" value="1"/>
</dbReference>
<sequence length="240" mass="26431">MSIEELCTHLTELHSKSLLSDNDTFLFDCDGVLWNFPQIFTGAIELLNYLTAEADPLPPDANAVNTNKLEFDKDVDCVISALDLHISYIKILKAATYLNRPNVLFLATNDDASLPQSDETVMPGAGSILSSIATASCRSPTILGKPHAPMFDAIRLAYPDVDPKRTVMIGDRVETDIAFGNRQGATTLLVFSGATSEKDLDTLKQQVEKHAIERDLLPNFCVKDVGQFLRFLESTRKSLP</sequence>
<dbReference type="Proteomes" id="UP000676336">
    <property type="component" value="Unassembled WGS sequence"/>
</dbReference>
<dbReference type="PANTHER" id="PTHR19288:SF93">
    <property type="entry name" value="FI11325P-RELATED"/>
    <property type="match status" value="1"/>
</dbReference>
<proteinExistence type="predicted"/>
<dbReference type="EMBL" id="CAJOBI010034310">
    <property type="protein sequence ID" value="CAF4290137.1"/>
    <property type="molecule type" value="Genomic_DNA"/>
</dbReference>
<organism evidence="1 2">
    <name type="scientific">Rotaria magnacalcarata</name>
    <dbReference type="NCBI Taxonomy" id="392030"/>
    <lineage>
        <taxon>Eukaryota</taxon>
        <taxon>Metazoa</taxon>
        <taxon>Spiralia</taxon>
        <taxon>Gnathifera</taxon>
        <taxon>Rotifera</taxon>
        <taxon>Eurotatoria</taxon>
        <taxon>Bdelloidea</taxon>
        <taxon>Philodinida</taxon>
        <taxon>Philodinidae</taxon>
        <taxon>Rotaria</taxon>
    </lineage>
</organism>
<dbReference type="Pfam" id="PF13242">
    <property type="entry name" value="Hydrolase_like"/>
    <property type="match status" value="1"/>
</dbReference>
<dbReference type="PANTHER" id="PTHR19288">
    <property type="entry name" value="4-NITROPHENYLPHOSPHATASE-RELATED"/>
    <property type="match status" value="1"/>
</dbReference>
<dbReference type="GO" id="GO:0005737">
    <property type="term" value="C:cytoplasm"/>
    <property type="evidence" value="ECO:0007669"/>
    <property type="project" value="TreeGrafter"/>
</dbReference>